<evidence type="ECO:0000313" key="4">
    <source>
        <dbReference type="EMBL" id="BDG08686.1"/>
    </source>
</evidence>
<name>A0ABM7XA04_9BACT</name>
<gene>
    <name evidence="4" type="ORF">AMPC_17990</name>
</gene>
<dbReference type="SUPFAM" id="SSF48452">
    <property type="entry name" value="TPR-like"/>
    <property type="match status" value="1"/>
</dbReference>
<feature type="signal peptide" evidence="3">
    <location>
        <begin position="1"/>
        <end position="24"/>
    </location>
</feature>
<dbReference type="EMBL" id="AP025592">
    <property type="protein sequence ID" value="BDG08686.1"/>
    <property type="molecule type" value="Genomic_DNA"/>
</dbReference>
<evidence type="ECO:0000256" key="1">
    <source>
        <dbReference type="SAM" id="Coils"/>
    </source>
</evidence>
<protein>
    <recommendedName>
        <fullName evidence="6">Tetratricopeptide repeat protein</fullName>
    </recommendedName>
</protein>
<evidence type="ECO:0008006" key="6">
    <source>
        <dbReference type="Google" id="ProtNLM"/>
    </source>
</evidence>
<feature type="coiled-coil region" evidence="1">
    <location>
        <begin position="497"/>
        <end position="532"/>
    </location>
</feature>
<evidence type="ECO:0000256" key="2">
    <source>
        <dbReference type="SAM" id="MobiDB-lite"/>
    </source>
</evidence>
<organism evidence="4 5">
    <name type="scientific">Anaeromyxobacter paludicola</name>
    <dbReference type="NCBI Taxonomy" id="2918171"/>
    <lineage>
        <taxon>Bacteria</taxon>
        <taxon>Pseudomonadati</taxon>
        <taxon>Myxococcota</taxon>
        <taxon>Myxococcia</taxon>
        <taxon>Myxococcales</taxon>
        <taxon>Cystobacterineae</taxon>
        <taxon>Anaeromyxobacteraceae</taxon>
        <taxon>Anaeromyxobacter</taxon>
    </lineage>
</organism>
<proteinExistence type="predicted"/>
<sequence>MTRPRTAPLAVALAAALAPGLALPQGLGLDLSEPAAPPPSEARPPKAAPAKPGPRAGAPDAPPPKAVPVPPARAAAPPSRLAPLPPYAPDPRLAEARKLVDRRRYEEGAQAAFAVARDPAGAGARLEATVVLAQALAGLGLDQVAVAELAAALADPAPGSAAGLAVQELVALGERDHANEHGVALALAGAAAVELPPAAEGRLEVAQARWAYERGRALEEAGRGAEARQSYADALRLAGRPGMAPVAAAEARFVEGLVRYAEDDQPAALESFKEVVRITNPRRGEASDPRLRSLAFLQLARIHYEHRQNRYAIFYYDRLPWGGEEWLEALWESSYAHYRIGDYEKALGNLLTLQSSYFKDEYFPESYVLKAIIYYENCRFPEARRILEDFAKDFGPLQAELGRLAARSGPPEALFGAFARAEREGGAELSPRVVKAALTDRSLRRLDLAARAADRQAGEGLARLSPGFRDSELGRKVAAALAGVRAGLAAEGGARLRQQLEAERDGLRDLLQQALRIRIEVTRREREALEASLTTGKRPDALRAYRYSTAVSDEQLYWPYDGEFWRDELGTYTYTLTRGCRAPVESGGAAPEQGSGR</sequence>
<evidence type="ECO:0000256" key="3">
    <source>
        <dbReference type="SAM" id="SignalP"/>
    </source>
</evidence>
<evidence type="ECO:0000313" key="5">
    <source>
        <dbReference type="Proteomes" id="UP001162734"/>
    </source>
</evidence>
<dbReference type="NCBIfam" id="NF033756">
    <property type="entry name" value="gliding_GltC"/>
    <property type="match status" value="1"/>
</dbReference>
<dbReference type="Gene3D" id="1.25.40.10">
    <property type="entry name" value="Tetratricopeptide repeat domain"/>
    <property type="match status" value="2"/>
</dbReference>
<feature type="region of interest" description="Disordered" evidence="2">
    <location>
        <begin position="24"/>
        <end position="91"/>
    </location>
</feature>
<keyword evidence="1" id="KW-0175">Coiled coil</keyword>
<dbReference type="Proteomes" id="UP001162734">
    <property type="component" value="Chromosome"/>
</dbReference>
<feature type="chain" id="PRO_5046651271" description="Tetratricopeptide repeat protein" evidence="3">
    <location>
        <begin position="25"/>
        <end position="597"/>
    </location>
</feature>
<dbReference type="InterPro" id="IPR011990">
    <property type="entry name" value="TPR-like_helical_dom_sf"/>
</dbReference>
<feature type="compositionally biased region" description="Low complexity" evidence="2">
    <location>
        <begin position="72"/>
        <end position="82"/>
    </location>
</feature>
<feature type="compositionally biased region" description="Low complexity" evidence="2">
    <location>
        <begin position="48"/>
        <end position="59"/>
    </location>
</feature>
<reference evidence="5" key="1">
    <citation type="journal article" date="2022" name="Int. J. Syst. Evol. Microbiol.">
        <title>Anaeromyxobacter oryzae sp. nov., Anaeromyxobacter diazotrophicus sp. nov. and Anaeromyxobacter paludicola sp. nov., isolated from paddy soils.</title>
        <authorList>
            <person name="Itoh H."/>
            <person name="Xu Z."/>
            <person name="Mise K."/>
            <person name="Masuda Y."/>
            <person name="Ushijima N."/>
            <person name="Hayakawa C."/>
            <person name="Shiratori Y."/>
            <person name="Senoo K."/>
        </authorList>
    </citation>
    <scope>NUCLEOTIDE SEQUENCE [LARGE SCALE GENOMIC DNA]</scope>
    <source>
        <strain evidence="5">Red630</strain>
    </source>
</reference>
<dbReference type="RefSeq" id="WP_263009642.1">
    <property type="nucleotide sequence ID" value="NZ_AP025592.1"/>
</dbReference>
<feature type="compositionally biased region" description="Pro residues" evidence="2">
    <location>
        <begin position="60"/>
        <end position="71"/>
    </location>
</feature>
<feature type="compositionally biased region" description="Low complexity" evidence="2">
    <location>
        <begin position="24"/>
        <end position="34"/>
    </location>
</feature>
<accession>A0ABM7XA04</accession>
<keyword evidence="5" id="KW-1185">Reference proteome</keyword>
<keyword evidence="3" id="KW-0732">Signal</keyword>